<dbReference type="KEGG" id="kne:92180410"/>
<evidence type="ECO:0000313" key="2">
    <source>
        <dbReference type="EMBL" id="KAK8858921.1"/>
    </source>
</evidence>
<dbReference type="AlphaFoldDB" id="A0AAW0Z0M1"/>
<dbReference type="RefSeq" id="XP_066803762.1">
    <property type="nucleotide sequence ID" value="XM_066946261.1"/>
</dbReference>
<feature type="region of interest" description="Disordered" evidence="1">
    <location>
        <begin position="67"/>
        <end position="86"/>
    </location>
</feature>
<proteinExistence type="predicted"/>
<reference evidence="2 3" key="1">
    <citation type="journal article" date="2024" name="bioRxiv">
        <title>Comparative genomics of Cryptococcus and Kwoniella reveals pathogenesis evolution and contrasting karyotype dynamics via intercentromeric recombination or chromosome fusion.</title>
        <authorList>
            <person name="Coelho M.A."/>
            <person name="David-Palma M."/>
            <person name="Shea T."/>
            <person name="Bowers K."/>
            <person name="McGinley-Smith S."/>
            <person name="Mohammad A.W."/>
            <person name="Gnirke A."/>
            <person name="Yurkov A.M."/>
            <person name="Nowrousian M."/>
            <person name="Sun S."/>
            <person name="Cuomo C.A."/>
            <person name="Heitman J."/>
        </authorList>
    </citation>
    <scope>NUCLEOTIDE SEQUENCE [LARGE SCALE GENOMIC DNA]</scope>
    <source>
        <strain evidence="2 3">CBS 13917</strain>
    </source>
</reference>
<organism evidence="2 3">
    <name type="scientific">Kwoniella newhampshirensis</name>
    <dbReference type="NCBI Taxonomy" id="1651941"/>
    <lineage>
        <taxon>Eukaryota</taxon>
        <taxon>Fungi</taxon>
        <taxon>Dikarya</taxon>
        <taxon>Basidiomycota</taxon>
        <taxon>Agaricomycotina</taxon>
        <taxon>Tremellomycetes</taxon>
        <taxon>Tremellales</taxon>
        <taxon>Cryptococcaceae</taxon>
        <taxon>Kwoniella</taxon>
    </lineage>
</organism>
<dbReference type="Proteomes" id="UP001388673">
    <property type="component" value="Unassembled WGS sequence"/>
</dbReference>
<sequence>MFWSLAIVHLAQSLESLTRYPSLSIIQPKPKRTIGMGRFSSHIGTSFRFRPLPLPLHLDVVRSTDDAGGSSGLMDEEVGVGPQNWDPSAEHVGCGLRVVPVGWGL</sequence>
<evidence type="ECO:0000313" key="3">
    <source>
        <dbReference type="Proteomes" id="UP001388673"/>
    </source>
</evidence>
<name>A0AAW0Z0M1_9TREE</name>
<accession>A0AAW0Z0M1</accession>
<dbReference type="EMBL" id="JBCAWK010000005">
    <property type="protein sequence ID" value="KAK8858921.1"/>
    <property type="molecule type" value="Genomic_DNA"/>
</dbReference>
<dbReference type="GeneID" id="92180410"/>
<evidence type="ECO:0000256" key="1">
    <source>
        <dbReference type="SAM" id="MobiDB-lite"/>
    </source>
</evidence>
<keyword evidence="3" id="KW-1185">Reference proteome</keyword>
<comment type="caution">
    <text evidence="2">The sequence shown here is derived from an EMBL/GenBank/DDBJ whole genome shotgun (WGS) entry which is preliminary data.</text>
</comment>
<protein>
    <submittedName>
        <fullName evidence="2">Uncharacterized protein</fullName>
    </submittedName>
</protein>
<gene>
    <name evidence="2" type="ORF">IAR55_003152</name>
</gene>